<dbReference type="InterPro" id="IPR036390">
    <property type="entry name" value="WH_DNA-bd_sf"/>
</dbReference>
<dbReference type="EMBL" id="JAOQJQ010000003">
    <property type="protein sequence ID" value="MCU6762289.1"/>
    <property type="molecule type" value="Genomic_DNA"/>
</dbReference>
<keyword evidence="7" id="KW-1185">Reference proteome</keyword>
<keyword evidence="2" id="KW-0805">Transcription regulation</keyword>
<dbReference type="Gene3D" id="3.40.190.290">
    <property type="match status" value="1"/>
</dbReference>
<protein>
    <submittedName>
        <fullName evidence="6">LysR family transcriptional regulator</fullName>
    </submittedName>
</protein>
<evidence type="ECO:0000256" key="1">
    <source>
        <dbReference type="ARBA" id="ARBA00009437"/>
    </source>
</evidence>
<keyword evidence="4" id="KW-0804">Transcription</keyword>
<evidence type="ECO:0000259" key="5">
    <source>
        <dbReference type="PROSITE" id="PS50931"/>
    </source>
</evidence>
<dbReference type="InterPro" id="IPR036388">
    <property type="entry name" value="WH-like_DNA-bd_sf"/>
</dbReference>
<proteinExistence type="inferred from homology"/>
<keyword evidence="3" id="KW-0238">DNA-binding</keyword>
<dbReference type="RefSeq" id="WP_262591012.1">
    <property type="nucleotide sequence ID" value="NZ_JAOQJQ010000003.1"/>
</dbReference>
<dbReference type="SUPFAM" id="SSF53850">
    <property type="entry name" value="Periplasmic binding protein-like II"/>
    <property type="match status" value="1"/>
</dbReference>
<organism evidence="6 7">
    <name type="scientific">Brotonthovivens ammoniilytica</name>
    <dbReference type="NCBI Taxonomy" id="2981725"/>
    <lineage>
        <taxon>Bacteria</taxon>
        <taxon>Bacillati</taxon>
        <taxon>Bacillota</taxon>
        <taxon>Clostridia</taxon>
        <taxon>Lachnospirales</taxon>
        <taxon>Lachnospiraceae</taxon>
        <taxon>Brotonthovivens</taxon>
    </lineage>
</organism>
<dbReference type="Pfam" id="PF00126">
    <property type="entry name" value="HTH_1"/>
    <property type="match status" value="1"/>
</dbReference>
<evidence type="ECO:0000256" key="2">
    <source>
        <dbReference type="ARBA" id="ARBA00023015"/>
    </source>
</evidence>
<gene>
    <name evidence="6" type="ORF">OCV88_08065</name>
</gene>
<dbReference type="InterPro" id="IPR005119">
    <property type="entry name" value="LysR_subst-bd"/>
</dbReference>
<dbReference type="PANTHER" id="PTHR30126:SF40">
    <property type="entry name" value="HTH-TYPE TRANSCRIPTIONAL REGULATOR GLTR"/>
    <property type="match status" value="1"/>
</dbReference>
<dbReference type="Pfam" id="PF03466">
    <property type="entry name" value="LysR_substrate"/>
    <property type="match status" value="1"/>
</dbReference>
<evidence type="ECO:0000256" key="3">
    <source>
        <dbReference type="ARBA" id="ARBA00023125"/>
    </source>
</evidence>
<name>A0ABT2TJ99_9FIRM</name>
<comment type="similarity">
    <text evidence="1">Belongs to the LysR transcriptional regulatory family.</text>
</comment>
<feature type="domain" description="HTH lysR-type" evidence="5">
    <location>
        <begin position="1"/>
        <end position="58"/>
    </location>
</feature>
<dbReference type="InterPro" id="IPR000847">
    <property type="entry name" value="LysR_HTH_N"/>
</dbReference>
<evidence type="ECO:0000313" key="6">
    <source>
        <dbReference type="EMBL" id="MCU6762289.1"/>
    </source>
</evidence>
<accession>A0ABT2TJ99</accession>
<dbReference type="Gene3D" id="1.10.10.10">
    <property type="entry name" value="Winged helix-like DNA-binding domain superfamily/Winged helix DNA-binding domain"/>
    <property type="match status" value="1"/>
</dbReference>
<dbReference type="PROSITE" id="PS50931">
    <property type="entry name" value="HTH_LYSR"/>
    <property type="match status" value="1"/>
</dbReference>
<dbReference type="PANTHER" id="PTHR30126">
    <property type="entry name" value="HTH-TYPE TRANSCRIPTIONAL REGULATOR"/>
    <property type="match status" value="1"/>
</dbReference>
<evidence type="ECO:0000256" key="4">
    <source>
        <dbReference type="ARBA" id="ARBA00023163"/>
    </source>
</evidence>
<dbReference type="PRINTS" id="PR00039">
    <property type="entry name" value="HTHLYSR"/>
</dbReference>
<dbReference type="SUPFAM" id="SSF46785">
    <property type="entry name" value="Winged helix' DNA-binding domain"/>
    <property type="match status" value="1"/>
</dbReference>
<dbReference type="Proteomes" id="UP001652442">
    <property type="component" value="Unassembled WGS sequence"/>
</dbReference>
<evidence type="ECO:0000313" key="7">
    <source>
        <dbReference type="Proteomes" id="UP001652442"/>
    </source>
</evidence>
<comment type="caution">
    <text evidence="6">The sequence shown here is derived from an EMBL/GenBank/DDBJ whole genome shotgun (WGS) entry which is preliminary data.</text>
</comment>
<sequence length="306" mass="35143">MTIRHLRVFIEVADSGKMSMTASKFFLSQPTVSQIIRELEEHYNVLLFERIAQKLYITEHGRYLLSYARHVVAEFDTLEHAMLQINKTQQLRIGATLTISTCLLPDILTQLTTRLPHLDIFSYSGNTASVEEKLLKSNLDVGLIEGSVKNNELISMPLISDYLVLICSSTHPLAGKKRVTLKDLSNYSFALREAGSGTRTMMESYLTEHHINIDVRWETCDIDSLKTAVMQQNLLTIASVRLFEKEIKNHDVQIFMNGNYEWDRNFHLVYHKKKDISQSISVLHDILIEYGRPEFLADAEYGIVLY</sequence>
<reference evidence="6 7" key="1">
    <citation type="journal article" date="2021" name="ISME Commun">
        <title>Automated analysis of genomic sequences facilitates high-throughput and comprehensive description of bacteria.</title>
        <authorList>
            <person name="Hitch T.C.A."/>
        </authorList>
    </citation>
    <scope>NUCLEOTIDE SEQUENCE [LARGE SCALE GENOMIC DNA]</scope>
    <source>
        <strain evidence="6 7">Sanger_109</strain>
    </source>
</reference>